<reference evidence="1 2" key="2">
    <citation type="journal article" date="2022" name="Mol. Ecol. Resour.">
        <title>The genomes of chicory, endive, great burdock and yacon provide insights into Asteraceae paleo-polyploidization history and plant inulin production.</title>
        <authorList>
            <person name="Fan W."/>
            <person name="Wang S."/>
            <person name="Wang H."/>
            <person name="Wang A."/>
            <person name="Jiang F."/>
            <person name="Liu H."/>
            <person name="Zhao H."/>
            <person name="Xu D."/>
            <person name="Zhang Y."/>
        </authorList>
    </citation>
    <scope>NUCLEOTIDE SEQUENCE [LARGE SCALE GENOMIC DNA]</scope>
    <source>
        <strain evidence="2">cv. Punajuju</strain>
        <tissue evidence="1">Leaves</tissue>
    </source>
</reference>
<keyword evidence="2" id="KW-1185">Reference proteome</keyword>
<organism evidence="1 2">
    <name type="scientific">Cichorium intybus</name>
    <name type="common">Chicory</name>
    <dbReference type="NCBI Taxonomy" id="13427"/>
    <lineage>
        <taxon>Eukaryota</taxon>
        <taxon>Viridiplantae</taxon>
        <taxon>Streptophyta</taxon>
        <taxon>Embryophyta</taxon>
        <taxon>Tracheophyta</taxon>
        <taxon>Spermatophyta</taxon>
        <taxon>Magnoliopsida</taxon>
        <taxon>eudicotyledons</taxon>
        <taxon>Gunneridae</taxon>
        <taxon>Pentapetalae</taxon>
        <taxon>asterids</taxon>
        <taxon>campanulids</taxon>
        <taxon>Asterales</taxon>
        <taxon>Asteraceae</taxon>
        <taxon>Cichorioideae</taxon>
        <taxon>Cichorieae</taxon>
        <taxon>Cichoriinae</taxon>
        <taxon>Cichorium</taxon>
    </lineage>
</organism>
<evidence type="ECO:0000313" key="1">
    <source>
        <dbReference type="EMBL" id="KAI3751681.1"/>
    </source>
</evidence>
<dbReference type="EMBL" id="CM042012">
    <property type="protein sequence ID" value="KAI3751681.1"/>
    <property type="molecule type" value="Genomic_DNA"/>
</dbReference>
<comment type="caution">
    <text evidence="1">The sequence shown here is derived from an EMBL/GenBank/DDBJ whole genome shotgun (WGS) entry which is preliminary data.</text>
</comment>
<accession>A0ACB9DYW8</accession>
<dbReference type="Proteomes" id="UP001055811">
    <property type="component" value="Linkage Group LG04"/>
</dbReference>
<sequence length="125" mass="15074">MYILKICLLKSYSIMVELVFVFLHDLSKDCGLFVCIDEEDIKFYKDKFLEIHEENKVLENENKDLRWKNKELERENNDLYKKNRDLEDKLMKANIEVLKKNKFKDLVNIKIMLFGIVVFSSLIVY</sequence>
<evidence type="ECO:0000313" key="2">
    <source>
        <dbReference type="Proteomes" id="UP001055811"/>
    </source>
</evidence>
<protein>
    <submittedName>
        <fullName evidence="1">Uncharacterized protein</fullName>
    </submittedName>
</protein>
<gene>
    <name evidence="1" type="ORF">L2E82_22772</name>
</gene>
<proteinExistence type="predicted"/>
<name>A0ACB9DYW8_CICIN</name>
<reference evidence="2" key="1">
    <citation type="journal article" date="2022" name="Mol. Ecol. Resour.">
        <title>The genomes of chicory, endive, great burdock and yacon provide insights into Asteraceae palaeo-polyploidization history and plant inulin production.</title>
        <authorList>
            <person name="Fan W."/>
            <person name="Wang S."/>
            <person name="Wang H."/>
            <person name="Wang A."/>
            <person name="Jiang F."/>
            <person name="Liu H."/>
            <person name="Zhao H."/>
            <person name="Xu D."/>
            <person name="Zhang Y."/>
        </authorList>
    </citation>
    <scope>NUCLEOTIDE SEQUENCE [LARGE SCALE GENOMIC DNA]</scope>
    <source>
        <strain evidence="2">cv. Punajuju</strain>
    </source>
</reference>